<evidence type="ECO:0000256" key="6">
    <source>
        <dbReference type="ARBA" id="ARBA00023136"/>
    </source>
</evidence>
<comment type="subcellular location">
    <subcellularLocation>
        <location evidence="1">Cell membrane</location>
        <topology evidence="1">Multi-pass membrane protein</topology>
    </subcellularLocation>
</comment>
<dbReference type="Pfam" id="PF02706">
    <property type="entry name" value="Wzz"/>
    <property type="match status" value="1"/>
</dbReference>
<gene>
    <name evidence="10" type="ORF">GZH47_08390</name>
</gene>
<proteinExistence type="inferred from homology"/>
<dbReference type="PROSITE" id="PS51257">
    <property type="entry name" value="PROKAR_LIPOPROTEIN"/>
    <property type="match status" value="1"/>
</dbReference>
<dbReference type="InterPro" id="IPR050445">
    <property type="entry name" value="Bact_polysacc_biosynth/exp"/>
</dbReference>
<dbReference type="PANTHER" id="PTHR32309">
    <property type="entry name" value="TYROSINE-PROTEIN KINASE"/>
    <property type="match status" value="1"/>
</dbReference>
<dbReference type="RefSeq" id="WP_162639676.1">
    <property type="nucleotide sequence ID" value="NZ_CP048286.1"/>
</dbReference>
<evidence type="ECO:0000256" key="1">
    <source>
        <dbReference type="ARBA" id="ARBA00004651"/>
    </source>
</evidence>
<feature type="transmembrane region" description="Helical" evidence="8">
    <location>
        <begin position="175"/>
        <end position="194"/>
    </location>
</feature>
<dbReference type="GO" id="GO:0005886">
    <property type="term" value="C:plasma membrane"/>
    <property type="evidence" value="ECO:0007669"/>
    <property type="project" value="UniProtKB-SubCell"/>
</dbReference>
<evidence type="ECO:0000256" key="2">
    <source>
        <dbReference type="ARBA" id="ARBA00006683"/>
    </source>
</evidence>
<evidence type="ECO:0000256" key="8">
    <source>
        <dbReference type="SAM" id="Phobius"/>
    </source>
</evidence>
<accession>A0A6C0NXC7</accession>
<feature type="domain" description="Polysaccharide chain length determinant N-terminal" evidence="9">
    <location>
        <begin position="2"/>
        <end position="90"/>
    </location>
</feature>
<protein>
    <submittedName>
        <fullName evidence="10">Lipopolysaccharide biosynthesis protein</fullName>
    </submittedName>
</protein>
<dbReference type="Proteomes" id="UP000479114">
    <property type="component" value="Chromosome"/>
</dbReference>
<dbReference type="InterPro" id="IPR003856">
    <property type="entry name" value="LPS_length_determ_N"/>
</dbReference>
<keyword evidence="6 8" id="KW-0472">Membrane</keyword>
<keyword evidence="11" id="KW-1185">Reference proteome</keyword>
<evidence type="ECO:0000256" key="7">
    <source>
        <dbReference type="SAM" id="MobiDB-lite"/>
    </source>
</evidence>
<dbReference type="EMBL" id="CP048286">
    <property type="protein sequence ID" value="QHW30867.1"/>
    <property type="molecule type" value="Genomic_DNA"/>
</dbReference>
<organism evidence="10 11">
    <name type="scientific">Paenibacillus rhizovicinus</name>
    <dbReference type="NCBI Taxonomy" id="2704463"/>
    <lineage>
        <taxon>Bacteria</taxon>
        <taxon>Bacillati</taxon>
        <taxon>Bacillota</taxon>
        <taxon>Bacilli</taxon>
        <taxon>Bacillales</taxon>
        <taxon>Paenibacillaceae</taxon>
        <taxon>Paenibacillus</taxon>
    </lineage>
</organism>
<evidence type="ECO:0000313" key="11">
    <source>
        <dbReference type="Proteomes" id="UP000479114"/>
    </source>
</evidence>
<reference evidence="10 11" key="1">
    <citation type="submission" date="2020-02" db="EMBL/GenBank/DDBJ databases">
        <title>Paenibacillus sp. nov., isolated from rhizosphere soil of tomato.</title>
        <authorList>
            <person name="Weon H.-Y."/>
            <person name="Lee S.A."/>
        </authorList>
    </citation>
    <scope>NUCLEOTIDE SEQUENCE [LARGE SCALE GENOMIC DNA]</scope>
    <source>
        <strain evidence="10 11">14171R-81</strain>
    </source>
</reference>
<evidence type="ECO:0000259" key="9">
    <source>
        <dbReference type="Pfam" id="PF02706"/>
    </source>
</evidence>
<sequence length="249" mass="27843">MELKQYMQVIRKKMWLISIIVVFACVLTGIKSYMFTDSVYSATAKLIVNQSYNYNGTQMLDYNVVQSNIMIVNSYKEIIYSSAILDKVVASYPKLNLTANEISSSISVSSANDSQVMNIYATDLSYKRAVEIANAVAIVFKDEIPSIMKVDNVTILSKADLDEEAYPINKGPLTMIIYSLIISLVLAVGLVYLMDYLDDTIKSEEDVLKTIDLPMLTYISKINKSDLSPRRSRVTNKQVGEGAYATAKQ</sequence>
<feature type="region of interest" description="Disordered" evidence="7">
    <location>
        <begin position="230"/>
        <end position="249"/>
    </location>
</feature>
<keyword evidence="3" id="KW-1003">Cell membrane</keyword>
<keyword evidence="4 8" id="KW-0812">Transmembrane</keyword>
<name>A0A6C0NXC7_9BACL</name>
<dbReference type="GO" id="GO:0004713">
    <property type="term" value="F:protein tyrosine kinase activity"/>
    <property type="evidence" value="ECO:0007669"/>
    <property type="project" value="TreeGrafter"/>
</dbReference>
<comment type="similarity">
    <text evidence="2">Belongs to the CpsC/CapA family.</text>
</comment>
<evidence type="ECO:0000256" key="3">
    <source>
        <dbReference type="ARBA" id="ARBA00022475"/>
    </source>
</evidence>
<dbReference type="KEGG" id="prz:GZH47_08390"/>
<evidence type="ECO:0000313" key="10">
    <source>
        <dbReference type="EMBL" id="QHW30867.1"/>
    </source>
</evidence>
<evidence type="ECO:0000256" key="4">
    <source>
        <dbReference type="ARBA" id="ARBA00022692"/>
    </source>
</evidence>
<evidence type="ECO:0000256" key="5">
    <source>
        <dbReference type="ARBA" id="ARBA00022989"/>
    </source>
</evidence>
<dbReference type="PANTHER" id="PTHR32309:SF13">
    <property type="entry name" value="FERRIC ENTEROBACTIN TRANSPORT PROTEIN FEPE"/>
    <property type="match status" value="1"/>
</dbReference>
<keyword evidence="5 8" id="KW-1133">Transmembrane helix</keyword>
<dbReference type="AlphaFoldDB" id="A0A6C0NXC7"/>